<evidence type="ECO:0000256" key="1">
    <source>
        <dbReference type="SAM" id="MobiDB-lite"/>
    </source>
</evidence>
<name>A0A8J6CA41_DIALT</name>
<protein>
    <submittedName>
        <fullName evidence="2">Uncharacterized protein</fullName>
    </submittedName>
</protein>
<dbReference type="EMBL" id="JAGTXO010000035">
    <property type="protein sequence ID" value="KAG8460088.1"/>
    <property type="molecule type" value="Genomic_DNA"/>
</dbReference>
<proteinExistence type="predicted"/>
<accession>A0A8J6CA41</accession>
<evidence type="ECO:0000313" key="2">
    <source>
        <dbReference type="EMBL" id="KAG8460088.1"/>
    </source>
</evidence>
<sequence>MAEFDEVWLAKRVAEIVARFGDTGKTMSDVRRQLAAEAGRSFDAVDDRARVKQLVLLASEQLAATAAKAAGSASESESESESSAETAPRKRPPSAKPTKPSIKRAQAEHAPAGGGALWESAEPKLLAKIIAARSVLKRAGLGARLASIKGVRTMPPADVLARLLALLATAGLSAKPSRQELADFKARRELERELDGIDAANVLGDRRRRRTADEDDAFCAPPPLERARRAADASDDDHDERDVRDGGPLRQHDDNCDKADADRGCDGSGIGSRDEHAAPQRKRRRRAVAESPSKGEGEGEGEGDE</sequence>
<dbReference type="OrthoDB" id="10636658at2759"/>
<dbReference type="AlphaFoldDB" id="A0A8J6CA41"/>
<dbReference type="InterPro" id="IPR037647">
    <property type="entry name" value="HIRIP3"/>
</dbReference>
<evidence type="ECO:0000313" key="3">
    <source>
        <dbReference type="Proteomes" id="UP000751190"/>
    </source>
</evidence>
<organism evidence="2 3">
    <name type="scientific">Diacronema lutheri</name>
    <name type="common">Unicellular marine alga</name>
    <name type="synonym">Monochrysis lutheri</name>
    <dbReference type="NCBI Taxonomy" id="2081491"/>
    <lineage>
        <taxon>Eukaryota</taxon>
        <taxon>Haptista</taxon>
        <taxon>Haptophyta</taxon>
        <taxon>Pavlovophyceae</taxon>
        <taxon>Pavlovales</taxon>
        <taxon>Pavlovaceae</taxon>
        <taxon>Diacronema</taxon>
    </lineage>
</organism>
<comment type="caution">
    <text evidence="2">The sequence shown here is derived from an EMBL/GenBank/DDBJ whole genome shotgun (WGS) entry which is preliminary data.</text>
</comment>
<feature type="region of interest" description="Disordered" evidence="1">
    <location>
        <begin position="208"/>
        <end position="305"/>
    </location>
</feature>
<reference evidence="2" key="1">
    <citation type="submission" date="2021-05" db="EMBL/GenBank/DDBJ databases">
        <title>The genome of the haptophyte Pavlova lutheri (Diacronema luteri, Pavlovales) - a model for lipid biosynthesis in eukaryotic algae.</title>
        <authorList>
            <person name="Hulatt C.J."/>
            <person name="Posewitz M.C."/>
        </authorList>
    </citation>
    <scope>NUCLEOTIDE SEQUENCE</scope>
    <source>
        <strain evidence="2">NIVA-4/92</strain>
    </source>
</reference>
<dbReference type="PANTHER" id="PTHR15410">
    <property type="entry name" value="HIRA-INTERACTING PROTEIN 3"/>
    <property type="match status" value="1"/>
</dbReference>
<feature type="compositionally biased region" description="Basic and acidic residues" evidence="1">
    <location>
        <begin position="240"/>
        <end position="265"/>
    </location>
</feature>
<dbReference type="PANTHER" id="PTHR15410:SF2">
    <property type="entry name" value="HIRA-INTERACTING PROTEIN 3"/>
    <property type="match status" value="1"/>
</dbReference>
<dbReference type="Proteomes" id="UP000751190">
    <property type="component" value="Unassembled WGS sequence"/>
</dbReference>
<gene>
    <name evidence="2" type="ORF">KFE25_014233</name>
</gene>
<dbReference type="GO" id="GO:0005634">
    <property type="term" value="C:nucleus"/>
    <property type="evidence" value="ECO:0007669"/>
    <property type="project" value="TreeGrafter"/>
</dbReference>
<keyword evidence="3" id="KW-1185">Reference proteome</keyword>
<feature type="region of interest" description="Disordered" evidence="1">
    <location>
        <begin position="67"/>
        <end position="116"/>
    </location>
</feature>